<proteinExistence type="predicted"/>
<accession>A0A653C9T9</accession>
<dbReference type="AlphaFoldDB" id="A0A653C9T9"/>
<evidence type="ECO:0000313" key="1">
    <source>
        <dbReference type="EMBL" id="VEN44687.1"/>
    </source>
</evidence>
<organism evidence="1 2">
    <name type="scientific">Callosobruchus maculatus</name>
    <name type="common">Southern cowpea weevil</name>
    <name type="synonym">Pulse bruchid</name>
    <dbReference type="NCBI Taxonomy" id="64391"/>
    <lineage>
        <taxon>Eukaryota</taxon>
        <taxon>Metazoa</taxon>
        <taxon>Ecdysozoa</taxon>
        <taxon>Arthropoda</taxon>
        <taxon>Hexapoda</taxon>
        <taxon>Insecta</taxon>
        <taxon>Pterygota</taxon>
        <taxon>Neoptera</taxon>
        <taxon>Endopterygota</taxon>
        <taxon>Coleoptera</taxon>
        <taxon>Polyphaga</taxon>
        <taxon>Cucujiformia</taxon>
        <taxon>Chrysomeloidea</taxon>
        <taxon>Chrysomelidae</taxon>
        <taxon>Bruchinae</taxon>
        <taxon>Bruchini</taxon>
        <taxon>Callosobruchus</taxon>
    </lineage>
</organism>
<evidence type="ECO:0000313" key="2">
    <source>
        <dbReference type="Proteomes" id="UP000410492"/>
    </source>
</evidence>
<keyword evidence="2" id="KW-1185">Reference proteome</keyword>
<dbReference type="Proteomes" id="UP000410492">
    <property type="component" value="Unassembled WGS sequence"/>
</dbReference>
<dbReference type="EMBL" id="CAACVG010007293">
    <property type="protein sequence ID" value="VEN44687.1"/>
    <property type="molecule type" value="Genomic_DNA"/>
</dbReference>
<protein>
    <submittedName>
        <fullName evidence="1">Uncharacterized protein</fullName>
    </submittedName>
</protein>
<gene>
    <name evidence="1" type="ORF">CALMAC_LOCUS7396</name>
</gene>
<sequence length="152" mass="17683">KSKVLNRVVASRSRTTAHFISVKSRKQILRDFSTCVVPVPRRKNRGCYTYVLSVCVALYYSVKCSAHRRTRRLQTGGKQWRLRFLERNQRKQARSSGIGILQSGSFMVAIYLKKERSDDVFPVDSLTEEVSVTRKTKFKVIIPQQYLQFSFK</sequence>
<feature type="non-terminal residue" evidence="1">
    <location>
        <position position="1"/>
    </location>
</feature>
<reference evidence="1 2" key="1">
    <citation type="submission" date="2019-01" db="EMBL/GenBank/DDBJ databases">
        <authorList>
            <person name="Sayadi A."/>
        </authorList>
    </citation>
    <scope>NUCLEOTIDE SEQUENCE [LARGE SCALE GENOMIC DNA]</scope>
</reference>
<name>A0A653C9T9_CALMS</name>